<proteinExistence type="inferred from homology"/>
<gene>
    <name evidence="10" type="ORF">SAMN05444349_10645</name>
</gene>
<evidence type="ECO:0000256" key="4">
    <source>
        <dbReference type="ARBA" id="ARBA00022692"/>
    </source>
</evidence>
<dbReference type="STRING" id="871325.SAMN05444349_10645"/>
<evidence type="ECO:0000256" key="2">
    <source>
        <dbReference type="ARBA" id="ARBA00022448"/>
    </source>
</evidence>
<dbReference type="Gene3D" id="2.40.170.20">
    <property type="entry name" value="TonB-dependent receptor, beta-barrel domain"/>
    <property type="match status" value="1"/>
</dbReference>
<dbReference type="EMBL" id="FQVD01000006">
    <property type="protein sequence ID" value="SHE78452.1"/>
    <property type="molecule type" value="Genomic_DNA"/>
</dbReference>
<dbReference type="Pfam" id="PF13715">
    <property type="entry name" value="CarbopepD_reg_2"/>
    <property type="match status" value="1"/>
</dbReference>
<dbReference type="InterPro" id="IPR008969">
    <property type="entry name" value="CarboxyPept-like_regulatory"/>
</dbReference>
<dbReference type="GO" id="GO:0009279">
    <property type="term" value="C:cell outer membrane"/>
    <property type="evidence" value="ECO:0007669"/>
    <property type="project" value="UniProtKB-SubCell"/>
</dbReference>
<keyword evidence="8" id="KW-0732">Signal</keyword>
<protein>
    <submittedName>
        <fullName evidence="10">TonB-linked outer membrane protein, SusC/RagA family</fullName>
    </submittedName>
</protein>
<dbReference type="InterPro" id="IPR036942">
    <property type="entry name" value="Beta-barrel_TonB_sf"/>
</dbReference>
<feature type="chain" id="PRO_5030031140" evidence="8">
    <location>
        <begin position="27"/>
        <end position="1048"/>
    </location>
</feature>
<dbReference type="InterPro" id="IPR023996">
    <property type="entry name" value="TonB-dep_OMP_SusC/RagA"/>
</dbReference>
<evidence type="ECO:0000256" key="7">
    <source>
        <dbReference type="PROSITE-ProRule" id="PRU01360"/>
    </source>
</evidence>
<keyword evidence="3 7" id="KW-1134">Transmembrane beta strand</keyword>
<evidence type="ECO:0000256" key="8">
    <source>
        <dbReference type="SAM" id="SignalP"/>
    </source>
</evidence>
<dbReference type="Gene3D" id="2.60.40.1120">
    <property type="entry name" value="Carboxypeptidase-like, regulatory domain"/>
    <property type="match status" value="1"/>
</dbReference>
<dbReference type="Gene3D" id="2.170.130.10">
    <property type="entry name" value="TonB-dependent receptor, plug domain"/>
    <property type="match status" value="1"/>
</dbReference>
<keyword evidence="11" id="KW-1185">Reference proteome</keyword>
<evidence type="ECO:0000256" key="3">
    <source>
        <dbReference type="ARBA" id="ARBA00022452"/>
    </source>
</evidence>
<comment type="similarity">
    <text evidence="7">Belongs to the TonB-dependent receptor family.</text>
</comment>
<dbReference type="InterPro" id="IPR037066">
    <property type="entry name" value="Plug_dom_sf"/>
</dbReference>
<evidence type="ECO:0000256" key="5">
    <source>
        <dbReference type="ARBA" id="ARBA00023136"/>
    </source>
</evidence>
<evidence type="ECO:0000259" key="9">
    <source>
        <dbReference type="Pfam" id="PF07715"/>
    </source>
</evidence>
<name>A0A1M4WBW6_9BACE</name>
<dbReference type="InterPro" id="IPR012910">
    <property type="entry name" value="Plug_dom"/>
</dbReference>
<dbReference type="Proteomes" id="UP000184436">
    <property type="component" value="Unassembled WGS sequence"/>
</dbReference>
<evidence type="ECO:0000313" key="11">
    <source>
        <dbReference type="Proteomes" id="UP000184436"/>
    </source>
</evidence>
<dbReference type="AlphaFoldDB" id="A0A1M4WBW6"/>
<organism evidence="10 11">
    <name type="scientific">Bacteroides faecichinchillae</name>
    <dbReference type="NCBI Taxonomy" id="871325"/>
    <lineage>
        <taxon>Bacteria</taxon>
        <taxon>Pseudomonadati</taxon>
        <taxon>Bacteroidota</taxon>
        <taxon>Bacteroidia</taxon>
        <taxon>Bacteroidales</taxon>
        <taxon>Bacteroidaceae</taxon>
        <taxon>Bacteroides</taxon>
    </lineage>
</organism>
<dbReference type="NCBIfam" id="TIGR04057">
    <property type="entry name" value="SusC_RagA_signa"/>
    <property type="match status" value="1"/>
</dbReference>
<evidence type="ECO:0000313" key="10">
    <source>
        <dbReference type="EMBL" id="SHE78452.1"/>
    </source>
</evidence>
<feature type="domain" description="TonB-dependent receptor plug" evidence="9">
    <location>
        <begin position="134"/>
        <end position="262"/>
    </location>
</feature>
<accession>A0A1M4WBW6</accession>
<dbReference type="InterPro" id="IPR023997">
    <property type="entry name" value="TonB-dep_OMP_SusC/RagA_CS"/>
</dbReference>
<dbReference type="NCBIfam" id="TIGR04056">
    <property type="entry name" value="OMP_RagA_SusC"/>
    <property type="match status" value="1"/>
</dbReference>
<feature type="signal peptide" evidence="8">
    <location>
        <begin position="1"/>
        <end position="26"/>
    </location>
</feature>
<evidence type="ECO:0000256" key="1">
    <source>
        <dbReference type="ARBA" id="ARBA00004571"/>
    </source>
</evidence>
<keyword evidence="4 7" id="KW-0812">Transmembrane</keyword>
<dbReference type="Pfam" id="PF07715">
    <property type="entry name" value="Plug"/>
    <property type="match status" value="1"/>
</dbReference>
<dbReference type="OrthoDB" id="668629at2"/>
<keyword evidence="5 7" id="KW-0472">Membrane</keyword>
<dbReference type="SUPFAM" id="SSF49464">
    <property type="entry name" value="Carboxypeptidase regulatory domain-like"/>
    <property type="match status" value="1"/>
</dbReference>
<sequence length="1048" mass="117439">MREKRNFVVGCCLAASLLVCTCPVSAQTTTVTVKVEHESNRIIKGKVTDLDGHSLPGVNVVVKGFQGGTVCDIDGNFKISAPREDVILKFSYIGMAPQEITVKANQKKDLQVRMKEDTNEINEVVVTGYANLKKESFTGNTVTIKRDELQKVSKTNVISALQAFDPSFRIAENTTWGSDPNAVPEVYIRGKSGIGVKELDAESVTSKSNLQNNPNLPTFIMDGFEISVTKLYDMDPSRIESVTILKDAAATAIYGSRAANGVVVITTVTPKPGKLNVAYSLTGEIEMPDLSDYHLLNASEKLEAERLAGAFEDPNGEYESANSNWEYYYKKLYNVNNGVDSYWLSKPLRTSFNMTHSLYVDGGSDNLRFGVELNMNRNNGVMKGSKRDVWGGGAYIQYAVGNFIFRNHFTYNSNSSVDSPYGSFSDYTSQLPYDVYRNENGEYLEELAYWGEKSNRYNPLYEATLGSYTRSSYEQVINNFSAQWNISKYLLFKSTLGLTRQFESSDRFLDPHSRKNSKLLSSSNLSSGELTAGSGNSFTIDWQASLAYNRFIGRHNINTSLGMNIMENKSKSLSARYEGFPSGSLSSPNYAQTVVGKPSQSEQHSRLMGFLGMVNYSYDNIYLFDASARLDGSSKFGSDNKFAPFWSFGAGLNIHNYEFFRDLSVFDLLKVRASYGQVGKVNFASYDAKTTYRILTDQWYKSGYGAVLYALGNKALTWETTNTLDMGLEIGLFQQLIYLKGSYYIKRTVDCINSVTIPSHSGFTTYIDNIGEIENKGFELDVRANILRTRDWNLSLFGNLAHNKNRIVKIAESLKAYNDKVDDFLNDNKQSVSQAGSKSYKKYAEGVSQSAIWAMQSIGIDPATGEELFRNPDGTITKYWNSANQVVVGNEEPKAQGTFGFNLTWKHFTLYTTFMYEFGGQRYNRTLADKVEGVDILNYNVDRRVLTDRWKEPGDLSAYEKIQIVHGTGGVTTTKATSRFVQDYNWMNINSVTLEYDFDSKLVKPLGLSMLRFSIGANELARWSSVELERGLSYPYSRTINFSLKASF</sequence>
<evidence type="ECO:0000256" key="6">
    <source>
        <dbReference type="ARBA" id="ARBA00023237"/>
    </source>
</evidence>
<reference evidence="10 11" key="1">
    <citation type="submission" date="2016-11" db="EMBL/GenBank/DDBJ databases">
        <authorList>
            <person name="Jaros S."/>
            <person name="Januszkiewicz K."/>
            <person name="Wedrychowicz H."/>
        </authorList>
    </citation>
    <scope>NUCLEOTIDE SEQUENCE [LARGE SCALE GENOMIC DNA]</scope>
    <source>
        <strain evidence="10 11">DSM 26883</strain>
    </source>
</reference>
<keyword evidence="2 7" id="KW-0813">Transport</keyword>
<keyword evidence="6 7" id="KW-0998">Cell outer membrane</keyword>
<dbReference type="InterPro" id="IPR039426">
    <property type="entry name" value="TonB-dep_rcpt-like"/>
</dbReference>
<dbReference type="RefSeq" id="WP_025074102.1">
    <property type="nucleotide sequence ID" value="NZ_FQVD01000006.1"/>
</dbReference>
<comment type="subcellular location">
    <subcellularLocation>
        <location evidence="1 7">Cell outer membrane</location>
        <topology evidence="1 7">Multi-pass membrane protein</topology>
    </subcellularLocation>
</comment>
<dbReference type="SUPFAM" id="SSF56935">
    <property type="entry name" value="Porins"/>
    <property type="match status" value="1"/>
</dbReference>
<dbReference type="PROSITE" id="PS52016">
    <property type="entry name" value="TONB_DEPENDENT_REC_3"/>
    <property type="match status" value="1"/>
</dbReference>